<evidence type="ECO:0000313" key="4">
    <source>
        <dbReference type="Proteomes" id="UP000644507"/>
    </source>
</evidence>
<dbReference type="AlphaFoldDB" id="A0A918TUS6"/>
<reference evidence="3" key="1">
    <citation type="journal article" date="2014" name="Int. J. Syst. Evol. Microbiol.">
        <title>Complete genome sequence of Corynebacterium casei LMG S-19264T (=DSM 44701T), isolated from a smear-ripened cheese.</title>
        <authorList>
            <consortium name="US DOE Joint Genome Institute (JGI-PGF)"/>
            <person name="Walter F."/>
            <person name="Albersmeier A."/>
            <person name="Kalinowski J."/>
            <person name="Ruckert C."/>
        </authorList>
    </citation>
    <scope>NUCLEOTIDE SEQUENCE</scope>
    <source>
        <strain evidence="3">KCTC 12988</strain>
    </source>
</reference>
<gene>
    <name evidence="3" type="ORF">GCM10007100_32850</name>
</gene>
<evidence type="ECO:0008006" key="5">
    <source>
        <dbReference type="Google" id="ProtNLM"/>
    </source>
</evidence>
<sequence length="263" mass="28386">MLAGKGLYPTAFVDGARRQEEPMRLVTMAFTGETDPALADSVDTLDWCRVGQLGKIIKFFKKEGVSEIVMVGQITPKNLFEFRPDLRITMAMAKLKQRNAETLFGALADEFAKDGITVLPATTFLDHLLPPEGPVLGRALSEEELEAARYGFGIAKETSRLDIGQSVVVREGTVLAVEAFEGTNECVRRGGALGKGKKVILAKVSKPNQDMRFDVPVIGPDTIRNCAEAGVGAIAIEAKKTLVLGWEEAAELAKKLKVGVVAL</sequence>
<feature type="domain" description="LpxI N-terminal" evidence="2">
    <location>
        <begin position="1"/>
        <end position="128"/>
    </location>
</feature>
<dbReference type="Gene3D" id="3.40.140.80">
    <property type="match status" value="1"/>
</dbReference>
<proteinExistence type="predicted"/>
<evidence type="ECO:0000259" key="2">
    <source>
        <dbReference type="Pfam" id="PF17930"/>
    </source>
</evidence>
<dbReference type="InterPro" id="IPR043167">
    <property type="entry name" value="LpxI_C_sf"/>
</dbReference>
<protein>
    <recommendedName>
        <fullName evidence="5">DUF1009 domain-containing protein</fullName>
    </recommendedName>
</protein>
<dbReference type="PANTHER" id="PTHR39962:SF1">
    <property type="entry name" value="LPXI FAMILY PROTEIN"/>
    <property type="match status" value="1"/>
</dbReference>
<dbReference type="PANTHER" id="PTHR39962">
    <property type="entry name" value="BLL4848 PROTEIN"/>
    <property type="match status" value="1"/>
</dbReference>
<dbReference type="InterPro" id="IPR010415">
    <property type="entry name" value="LpxI_C"/>
</dbReference>
<keyword evidence="4" id="KW-1185">Reference proteome</keyword>
<name>A0A918TUS6_9BACT</name>
<dbReference type="Proteomes" id="UP000644507">
    <property type="component" value="Unassembled WGS sequence"/>
</dbReference>
<evidence type="ECO:0000313" key="3">
    <source>
        <dbReference type="EMBL" id="GHC62934.1"/>
    </source>
</evidence>
<organism evidence="3 4">
    <name type="scientific">Roseibacillus persicicus</name>
    <dbReference type="NCBI Taxonomy" id="454148"/>
    <lineage>
        <taxon>Bacteria</taxon>
        <taxon>Pseudomonadati</taxon>
        <taxon>Verrucomicrobiota</taxon>
        <taxon>Verrucomicrobiia</taxon>
        <taxon>Verrucomicrobiales</taxon>
        <taxon>Verrucomicrobiaceae</taxon>
        <taxon>Roseibacillus</taxon>
    </lineage>
</organism>
<comment type="caution">
    <text evidence="3">The sequence shown here is derived from an EMBL/GenBank/DDBJ whole genome shotgun (WGS) entry which is preliminary data.</text>
</comment>
<evidence type="ECO:0000259" key="1">
    <source>
        <dbReference type="Pfam" id="PF06230"/>
    </source>
</evidence>
<dbReference type="Gene3D" id="3.40.50.20">
    <property type="match status" value="1"/>
</dbReference>
<dbReference type="InterPro" id="IPR053174">
    <property type="entry name" value="LpxI"/>
</dbReference>
<feature type="domain" description="LpxI C-terminal" evidence="1">
    <location>
        <begin position="131"/>
        <end position="260"/>
    </location>
</feature>
<dbReference type="EMBL" id="BMXI01000016">
    <property type="protein sequence ID" value="GHC62934.1"/>
    <property type="molecule type" value="Genomic_DNA"/>
</dbReference>
<dbReference type="InterPro" id="IPR041255">
    <property type="entry name" value="LpxI_N"/>
</dbReference>
<accession>A0A918TUS6</accession>
<reference evidence="3" key="2">
    <citation type="submission" date="2020-09" db="EMBL/GenBank/DDBJ databases">
        <authorList>
            <person name="Sun Q."/>
            <person name="Kim S."/>
        </authorList>
    </citation>
    <scope>NUCLEOTIDE SEQUENCE</scope>
    <source>
        <strain evidence="3">KCTC 12988</strain>
    </source>
</reference>
<dbReference type="Pfam" id="PF06230">
    <property type="entry name" value="LpxI_C"/>
    <property type="match status" value="1"/>
</dbReference>
<dbReference type="Pfam" id="PF17930">
    <property type="entry name" value="LpxI_N"/>
    <property type="match status" value="1"/>
</dbReference>